<gene>
    <name evidence="1" type="ORF">H8Z83_01295</name>
</gene>
<dbReference type="Gene3D" id="3.30.70.240">
    <property type="match status" value="1"/>
</dbReference>
<evidence type="ECO:0000313" key="1">
    <source>
        <dbReference type="EMBL" id="MBC5768986.1"/>
    </source>
</evidence>
<name>A0A923MG42_9FIRM</name>
<comment type="caution">
    <text evidence="1">The sequence shown here is derived from an EMBL/GenBank/DDBJ whole genome shotgun (WGS) entry which is preliminary data.</text>
</comment>
<evidence type="ECO:0008006" key="3">
    <source>
        <dbReference type="Google" id="ProtNLM"/>
    </source>
</evidence>
<organism evidence="1 2">
    <name type="scientific">Dysosmobacter segnis</name>
    <dbReference type="NCBI Taxonomy" id="2763042"/>
    <lineage>
        <taxon>Bacteria</taxon>
        <taxon>Bacillati</taxon>
        <taxon>Bacillota</taxon>
        <taxon>Clostridia</taxon>
        <taxon>Eubacteriales</taxon>
        <taxon>Oscillospiraceae</taxon>
        <taxon>Dysosmobacter</taxon>
    </lineage>
</organism>
<dbReference type="Proteomes" id="UP000620327">
    <property type="component" value="Unassembled WGS sequence"/>
</dbReference>
<keyword evidence="2" id="KW-1185">Reference proteome</keyword>
<dbReference type="EMBL" id="JACOQI010000001">
    <property type="protein sequence ID" value="MBC5768986.1"/>
    <property type="molecule type" value="Genomic_DNA"/>
</dbReference>
<accession>A0A923MG42</accession>
<sequence length="111" mass="13278">MARKEAKRFKALYFDLRIKDLEEYYSKTRPKGAYELMKKFLTKRNFSHEQYSGYHSCYKTTDLEIFDLIHDMSDTFPWLQHCVNHFEVTNVGTNHDLMGLFVEEVEDPVSL</sequence>
<evidence type="ECO:0000313" key="2">
    <source>
        <dbReference type="Proteomes" id="UP000620327"/>
    </source>
</evidence>
<dbReference type="AlphaFoldDB" id="A0A923MG42"/>
<reference evidence="1" key="1">
    <citation type="submission" date="2020-08" db="EMBL/GenBank/DDBJ databases">
        <title>Genome public.</title>
        <authorList>
            <person name="Liu C."/>
            <person name="Sun Q."/>
        </authorList>
    </citation>
    <scope>NUCLEOTIDE SEQUENCE</scope>
    <source>
        <strain evidence="1">BX15</strain>
    </source>
</reference>
<dbReference type="RefSeq" id="WP_187013382.1">
    <property type="nucleotide sequence ID" value="NZ_JACOQI010000001.1"/>
</dbReference>
<proteinExistence type="predicted"/>
<protein>
    <recommendedName>
        <fullName evidence="3">Virulence-associated protein VapD</fullName>
    </recommendedName>
</protein>